<evidence type="ECO:0000256" key="13">
    <source>
        <dbReference type="SAM" id="Phobius"/>
    </source>
</evidence>
<evidence type="ECO:0000313" key="15">
    <source>
        <dbReference type="Proteomes" id="UP000619078"/>
    </source>
</evidence>
<dbReference type="GO" id="GO:0005886">
    <property type="term" value="C:plasma membrane"/>
    <property type="evidence" value="ECO:0007669"/>
    <property type="project" value="UniProtKB-SubCell"/>
</dbReference>
<evidence type="ECO:0000256" key="6">
    <source>
        <dbReference type="ARBA" id="ARBA00022989"/>
    </source>
</evidence>
<comment type="subcellular location">
    <subcellularLocation>
        <location evidence="1">Cell membrane</location>
        <topology evidence="1">Single-pass membrane protein</topology>
    </subcellularLocation>
</comment>
<keyword evidence="8" id="KW-0012">Acyltransferase</keyword>
<feature type="transmembrane region" description="Helical" evidence="13">
    <location>
        <begin position="108"/>
        <end position="125"/>
    </location>
</feature>
<feature type="transmembrane region" description="Helical" evidence="13">
    <location>
        <begin position="7"/>
        <end position="24"/>
    </location>
</feature>
<name>A0A926NSF2_9SPHI</name>
<evidence type="ECO:0000256" key="12">
    <source>
        <dbReference type="ARBA" id="ARBA00025324"/>
    </source>
</evidence>
<reference evidence="14" key="1">
    <citation type="submission" date="2020-09" db="EMBL/GenBank/DDBJ databases">
        <title>Novel species of Mucilaginibacter isolated from a glacier on the Tibetan Plateau.</title>
        <authorList>
            <person name="Liu Q."/>
            <person name="Xin Y.-H."/>
        </authorList>
    </citation>
    <scope>NUCLEOTIDE SEQUENCE</scope>
    <source>
        <strain evidence="14">ZB1P21</strain>
    </source>
</reference>
<sequence length="162" mass="18751">MNQAINFFWTIICFIPVIGFWVGINDMRTCCLFIGISVVSLLLPARILQLSDKPGLYERLGVKFFRKFVQNGELVNRFIKKNAPQYALIRNKSTAANYMRTVAMYERYHLLCFVFFLLTAGYAIITTHYAMGASILGFNVIYNICPLLLQQYNRSRLLKLSR</sequence>
<evidence type="ECO:0000256" key="10">
    <source>
        <dbReference type="ARBA" id="ARBA00023603"/>
    </source>
</evidence>
<evidence type="ECO:0000313" key="14">
    <source>
        <dbReference type="EMBL" id="MBD1393105.1"/>
    </source>
</evidence>
<evidence type="ECO:0000256" key="5">
    <source>
        <dbReference type="ARBA" id="ARBA00022729"/>
    </source>
</evidence>
<keyword evidence="5" id="KW-0732">Signal</keyword>
<comment type="caution">
    <text evidence="14">The sequence shown here is derived from an EMBL/GenBank/DDBJ whole genome shotgun (WGS) entry which is preliminary data.</text>
</comment>
<keyword evidence="4 13" id="KW-0812">Transmembrane</keyword>
<gene>
    <name evidence="14" type="ORF">IDJ76_08345</name>
</gene>
<keyword evidence="7 13" id="KW-0472">Membrane</keyword>
<dbReference type="AlphaFoldDB" id="A0A926NSF2"/>
<keyword evidence="6 13" id="KW-1133">Transmembrane helix</keyword>
<evidence type="ECO:0000256" key="9">
    <source>
        <dbReference type="ARBA" id="ARBA00023588"/>
    </source>
</evidence>
<evidence type="ECO:0000256" key="4">
    <source>
        <dbReference type="ARBA" id="ARBA00022692"/>
    </source>
</evidence>
<dbReference type="Pfam" id="PF18927">
    <property type="entry name" value="CrtO"/>
    <property type="match status" value="1"/>
</dbReference>
<comment type="similarity">
    <text evidence="10">Belongs to the acyltransferase CrtO family.</text>
</comment>
<keyword evidence="3" id="KW-0808">Transferase</keyword>
<protein>
    <recommendedName>
        <fullName evidence="11">Glycosyl-4,4'-diaponeurosporenoate acyltransferase</fullName>
    </recommendedName>
</protein>
<comment type="pathway">
    <text evidence="9">Carotenoid biosynthesis; staphyloxanthin biosynthesis; staphyloxanthin from farnesyl diphosphate: step 5/5.</text>
</comment>
<keyword evidence="15" id="KW-1185">Reference proteome</keyword>
<comment type="function">
    <text evidence="12">Catalyzes the acylation of glycosyl-4,4'-diaponeurosporenoate, i.e. the esterification of glucose at the C6'' position with the carboxyl group of the C(15) fatty acid 12-methyltetradecanoic acid, to yield staphyloxanthin. This is the last step in the biosynthesis of this orange pigment, present in most staphylococci strains.</text>
</comment>
<dbReference type="GO" id="GO:0016746">
    <property type="term" value="F:acyltransferase activity"/>
    <property type="evidence" value="ECO:0007669"/>
    <property type="project" value="UniProtKB-KW"/>
</dbReference>
<evidence type="ECO:0000256" key="3">
    <source>
        <dbReference type="ARBA" id="ARBA00022679"/>
    </source>
</evidence>
<dbReference type="Proteomes" id="UP000619078">
    <property type="component" value="Unassembled WGS sequence"/>
</dbReference>
<accession>A0A926NSF2</accession>
<evidence type="ECO:0000256" key="11">
    <source>
        <dbReference type="ARBA" id="ARBA00023667"/>
    </source>
</evidence>
<feature type="transmembrane region" description="Helical" evidence="13">
    <location>
        <begin position="131"/>
        <end position="149"/>
    </location>
</feature>
<organism evidence="14 15">
    <name type="scientific">Mucilaginibacter glaciei</name>
    <dbReference type="NCBI Taxonomy" id="2772109"/>
    <lineage>
        <taxon>Bacteria</taxon>
        <taxon>Pseudomonadati</taxon>
        <taxon>Bacteroidota</taxon>
        <taxon>Sphingobacteriia</taxon>
        <taxon>Sphingobacteriales</taxon>
        <taxon>Sphingobacteriaceae</taxon>
        <taxon>Mucilaginibacter</taxon>
    </lineage>
</organism>
<dbReference type="RefSeq" id="WP_191162693.1">
    <property type="nucleotide sequence ID" value="NZ_JACWMX010000003.1"/>
</dbReference>
<keyword evidence="2" id="KW-1003">Cell membrane</keyword>
<proteinExistence type="inferred from homology"/>
<evidence type="ECO:0000256" key="1">
    <source>
        <dbReference type="ARBA" id="ARBA00004162"/>
    </source>
</evidence>
<evidence type="ECO:0000256" key="8">
    <source>
        <dbReference type="ARBA" id="ARBA00023315"/>
    </source>
</evidence>
<dbReference type="InterPro" id="IPR044021">
    <property type="entry name" value="CrtO"/>
</dbReference>
<dbReference type="EMBL" id="JACWMX010000003">
    <property type="protein sequence ID" value="MBD1393105.1"/>
    <property type="molecule type" value="Genomic_DNA"/>
</dbReference>
<evidence type="ECO:0000256" key="2">
    <source>
        <dbReference type="ARBA" id="ARBA00022475"/>
    </source>
</evidence>
<evidence type="ECO:0000256" key="7">
    <source>
        <dbReference type="ARBA" id="ARBA00023136"/>
    </source>
</evidence>